<dbReference type="AlphaFoldDB" id="A0A2X1UW64"/>
<evidence type="ECO:0000313" key="1">
    <source>
        <dbReference type="EMBL" id="SPY08601.1"/>
    </source>
</evidence>
<proteinExistence type="predicted"/>
<evidence type="ECO:0000313" key="2">
    <source>
        <dbReference type="Proteomes" id="UP000250242"/>
    </source>
</evidence>
<organism evidence="1 2">
    <name type="scientific">Oligella urethralis</name>
    <dbReference type="NCBI Taxonomy" id="90245"/>
    <lineage>
        <taxon>Bacteria</taxon>
        <taxon>Pseudomonadati</taxon>
        <taxon>Pseudomonadota</taxon>
        <taxon>Betaproteobacteria</taxon>
        <taxon>Burkholderiales</taxon>
        <taxon>Alcaligenaceae</taxon>
        <taxon>Oligella</taxon>
    </lineage>
</organism>
<sequence>MSGSKITKQQIKRYMDFRKKHTQAVSAAKAGISERSARRIEHNQLQPKSGVCQASCPISYAANTTFLAKSLLSFDGFNQTSLTGFQLRTERFFQRSGLASLAVS</sequence>
<dbReference type="EMBL" id="UATH01000001">
    <property type="protein sequence ID" value="SPY08601.1"/>
    <property type="molecule type" value="Genomic_DNA"/>
</dbReference>
<protein>
    <submittedName>
        <fullName evidence="1">Uncharacterized protein</fullName>
    </submittedName>
</protein>
<accession>A0A2X1UW64</accession>
<gene>
    <name evidence="1" type="ORF">NCTC11009_01830</name>
</gene>
<reference evidence="1 2" key="1">
    <citation type="submission" date="2018-06" db="EMBL/GenBank/DDBJ databases">
        <authorList>
            <consortium name="Pathogen Informatics"/>
            <person name="Doyle S."/>
        </authorList>
    </citation>
    <scope>NUCLEOTIDE SEQUENCE [LARGE SCALE GENOMIC DNA]</scope>
    <source>
        <strain evidence="1 2">NCTC11009</strain>
    </source>
</reference>
<name>A0A2X1UW64_9BURK</name>
<dbReference type="Proteomes" id="UP000250242">
    <property type="component" value="Unassembled WGS sequence"/>
</dbReference>